<dbReference type="RefSeq" id="WP_074895151.1">
    <property type="nucleotide sequence ID" value="NZ_CP031252.1"/>
</dbReference>
<keyword evidence="6 18" id="KW-0235">DNA replication</keyword>
<evidence type="ECO:0000256" key="5">
    <source>
        <dbReference type="ARBA" id="ARBA00022695"/>
    </source>
</evidence>
<comment type="catalytic activity">
    <reaction evidence="14 18">
        <text>DNA(n) + a 2'-deoxyribonucleoside 5'-triphosphate = DNA(n+1) + diphosphate</text>
        <dbReference type="Rhea" id="RHEA:22508"/>
        <dbReference type="Rhea" id="RHEA-COMP:17339"/>
        <dbReference type="Rhea" id="RHEA-COMP:17340"/>
        <dbReference type="ChEBI" id="CHEBI:33019"/>
        <dbReference type="ChEBI" id="CHEBI:61560"/>
        <dbReference type="ChEBI" id="CHEBI:173112"/>
        <dbReference type="EC" id="2.7.7.7"/>
    </reaction>
</comment>
<comment type="cofactor">
    <cofactor evidence="1 18">
        <name>Mn(2+)</name>
        <dbReference type="ChEBI" id="CHEBI:29035"/>
    </cofactor>
</comment>
<organism evidence="20 21">
    <name type="scientific">Neisseria elongata</name>
    <dbReference type="NCBI Taxonomy" id="495"/>
    <lineage>
        <taxon>Bacteria</taxon>
        <taxon>Pseudomonadati</taxon>
        <taxon>Pseudomonadota</taxon>
        <taxon>Betaproteobacteria</taxon>
        <taxon>Neisseriales</taxon>
        <taxon>Neisseriaceae</taxon>
        <taxon>Neisseria</taxon>
    </lineage>
</organism>
<evidence type="ECO:0000256" key="7">
    <source>
        <dbReference type="ARBA" id="ARBA00022722"/>
    </source>
</evidence>
<dbReference type="GO" id="GO:0008408">
    <property type="term" value="F:3'-5' exonuclease activity"/>
    <property type="evidence" value="ECO:0007669"/>
    <property type="project" value="TreeGrafter"/>
</dbReference>
<evidence type="ECO:0000256" key="12">
    <source>
        <dbReference type="ARBA" id="ARBA00022932"/>
    </source>
</evidence>
<evidence type="ECO:0000256" key="9">
    <source>
        <dbReference type="ARBA" id="ARBA00022801"/>
    </source>
</evidence>
<evidence type="ECO:0000313" key="21">
    <source>
        <dbReference type="Proteomes" id="UP000254927"/>
    </source>
</evidence>
<dbReference type="NCBIfam" id="NF004316">
    <property type="entry name" value="PRK05711.1"/>
    <property type="match status" value="1"/>
</dbReference>
<accession>A0A378U297</accession>
<dbReference type="EC" id="2.7.7.7" evidence="2 18"/>
<dbReference type="EMBL" id="UGQW01000002">
    <property type="protein sequence ID" value="STZ68580.1"/>
    <property type="molecule type" value="Genomic_DNA"/>
</dbReference>
<feature type="binding site" evidence="16">
    <location>
        <position position="10"/>
    </location>
    <ligand>
        <name>substrate</name>
    </ligand>
</feature>
<evidence type="ECO:0000259" key="19">
    <source>
        <dbReference type="SMART" id="SM00479"/>
    </source>
</evidence>
<evidence type="ECO:0000256" key="11">
    <source>
        <dbReference type="ARBA" id="ARBA00022842"/>
    </source>
</evidence>
<evidence type="ECO:0000256" key="4">
    <source>
        <dbReference type="ARBA" id="ARBA00022679"/>
    </source>
</evidence>
<keyword evidence="8 17" id="KW-0479">Metal-binding</keyword>
<evidence type="ECO:0000256" key="3">
    <source>
        <dbReference type="ARBA" id="ARBA00020352"/>
    </source>
</evidence>
<comment type="subunit">
    <text evidence="18">DNA polymerase III contains a core (composed of alpha, epsilon and theta chains) that associates with a tau subunit. This core dimerizes to form the POLIII' complex. PolIII' associates with the gamma complex (composed of gamma, delta, delta', psi and chi chains) and with the beta chain to form the complete DNA polymerase III complex.</text>
</comment>
<dbReference type="Proteomes" id="UP000254927">
    <property type="component" value="Unassembled WGS sequence"/>
</dbReference>
<dbReference type="SMART" id="SM00479">
    <property type="entry name" value="EXOIII"/>
    <property type="match status" value="1"/>
</dbReference>
<dbReference type="GO" id="GO:0003677">
    <property type="term" value="F:DNA binding"/>
    <property type="evidence" value="ECO:0007669"/>
    <property type="project" value="InterPro"/>
</dbReference>
<feature type="binding site" evidence="16">
    <location>
        <position position="162"/>
    </location>
    <ligand>
        <name>substrate</name>
    </ligand>
</feature>
<feature type="binding site" evidence="16">
    <location>
        <position position="60"/>
    </location>
    <ligand>
        <name>substrate</name>
    </ligand>
</feature>
<dbReference type="NCBIfam" id="TIGR01406">
    <property type="entry name" value="dnaQ_proteo"/>
    <property type="match status" value="1"/>
</dbReference>
<evidence type="ECO:0000256" key="1">
    <source>
        <dbReference type="ARBA" id="ARBA00001936"/>
    </source>
</evidence>
<dbReference type="PANTHER" id="PTHR30231:SF41">
    <property type="entry name" value="DNA POLYMERASE III SUBUNIT EPSILON"/>
    <property type="match status" value="1"/>
</dbReference>
<proteinExistence type="predicted"/>
<feature type="active site" description="Proton acceptor" evidence="15">
    <location>
        <position position="157"/>
    </location>
</feature>
<feature type="binding site" evidence="16">
    <location>
        <position position="55"/>
    </location>
    <ligand>
        <name>substrate</name>
    </ligand>
</feature>
<dbReference type="CDD" id="cd06131">
    <property type="entry name" value="DNA_pol_III_epsilon_Ecoli_like"/>
    <property type="match status" value="1"/>
</dbReference>
<keyword evidence="9 18" id="KW-0378">Hydrolase</keyword>
<feature type="binding site" evidence="17">
    <location>
        <position position="10"/>
    </location>
    <ligand>
        <name>a divalent metal cation</name>
        <dbReference type="ChEBI" id="CHEBI:60240"/>
        <label>1</label>
        <note>catalytic</note>
    </ligand>
</feature>
<feature type="domain" description="Exonuclease" evidence="19">
    <location>
        <begin position="5"/>
        <end position="179"/>
    </location>
</feature>
<evidence type="ECO:0000256" key="15">
    <source>
        <dbReference type="PIRSR" id="PIRSR606309-1"/>
    </source>
</evidence>
<dbReference type="GO" id="GO:0046872">
    <property type="term" value="F:metal ion binding"/>
    <property type="evidence" value="ECO:0007669"/>
    <property type="project" value="UniProtKB-KW"/>
</dbReference>
<dbReference type="PANTHER" id="PTHR30231">
    <property type="entry name" value="DNA POLYMERASE III SUBUNIT EPSILON"/>
    <property type="match status" value="1"/>
</dbReference>
<dbReference type="Gene3D" id="3.30.420.10">
    <property type="entry name" value="Ribonuclease H-like superfamily/Ribonuclease H"/>
    <property type="match status" value="1"/>
</dbReference>
<evidence type="ECO:0000256" key="10">
    <source>
        <dbReference type="ARBA" id="ARBA00022839"/>
    </source>
</evidence>
<keyword evidence="7 18" id="KW-0540">Nuclease</keyword>
<dbReference type="InterPro" id="IPR006309">
    <property type="entry name" value="DnaQ_proteo"/>
</dbReference>
<evidence type="ECO:0000256" key="16">
    <source>
        <dbReference type="PIRSR" id="PIRSR606309-2"/>
    </source>
</evidence>
<evidence type="ECO:0000256" key="14">
    <source>
        <dbReference type="ARBA" id="ARBA00049244"/>
    </source>
</evidence>
<evidence type="ECO:0000256" key="18">
    <source>
        <dbReference type="RuleBase" id="RU364087"/>
    </source>
</evidence>
<dbReference type="GO" id="GO:0005829">
    <property type="term" value="C:cytosol"/>
    <property type="evidence" value="ECO:0007669"/>
    <property type="project" value="TreeGrafter"/>
</dbReference>
<keyword evidence="11 17" id="KW-0460">Magnesium</keyword>
<dbReference type="SUPFAM" id="SSF53098">
    <property type="entry name" value="Ribonuclease H-like"/>
    <property type="match status" value="1"/>
</dbReference>
<protein>
    <recommendedName>
        <fullName evidence="3 18">DNA polymerase III subunit epsilon</fullName>
        <ecNumber evidence="2 18">2.7.7.7</ecNumber>
    </recommendedName>
</protein>
<evidence type="ECO:0000256" key="6">
    <source>
        <dbReference type="ARBA" id="ARBA00022705"/>
    </source>
</evidence>
<dbReference type="FunFam" id="3.30.420.10:FF:000012">
    <property type="entry name" value="DNA polymerase III subunit epsilon"/>
    <property type="match status" value="1"/>
</dbReference>
<keyword evidence="4 18" id="KW-0808">Transferase</keyword>
<keyword evidence="13 17" id="KW-0464">Manganese</keyword>
<name>A0A378U297_NEIEL</name>
<evidence type="ECO:0000256" key="13">
    <source>
        <dbReference type="ARBA" id="ARBA00023211"/>
    </source>
</evidence>
<feature type="binding site" evidence="17">
    <location>
        <position position="162"/>
    </location>
    <ligand>
        <name>a divalent metal cation</name>
        <dbReference type="ChEBI" id="CHEBI:60240"/>
        <label>1</label>
        <note>catalytic</note>
    </ligand>
</feature>
<keyword evidence="5 18" id="KW-0548">Nucleotidyltransferase</keyword>
<keyword evidence="12 18" id="KW-0239">DNA-directed DNA polymerase</keyword>
<evidence type="ECO:0000256" key="2">
    <source>
        <dbReference type="ARBA" id="ARBA00012417"/>
    </source>
</evidence>
<dbReference type="InterPro" id="IPR036397">
    <property type="entry name" value="RNaseH_sf"/>
</dbReference>
<sequence length="244" mass="26992">MARERQIILDTETTGLYADRGDRMLEFAGIEMKKRQLTMNNLHLYIHPDRDIPEEAAAVHGITLEQLEERNAPKFEQVGRQIADFLRGAELIIHNARFDVGFLNMEFARMGLPSIEELDCEITDTLAMAREKFPGQKASLDALCSRLDVDRSKRVLHGALIDCELLAEVYLAMTREQFDLVGAEETAAAAQSADTGIAVQTAGGGLKILRADTEETAAHLEYLAELDKASGGQCLWTAAKTEQA</sequence>
<comment type="cofactor">
    <cofactor evidence="17">
        <name>Mg(2+)</name>
        <dbReference type="ChEBI" id="CHEBI:18420"/>
    </cofactor>
    <cofactor evidence="17">
        <name>Mn(2+)</name>
        <dbReference type="ChEBI" id="CHEBI:29035"/>
    </cofactor>
    <text evidence="17">Binds 2 divalent metal cations. Magnesium or manganese.</text>
</comment>
<gene>
    <name evidence="18 20" type="primary">dnaQ</name>
    <name evidence="20" type="ORF">NCTC10660_02107</name>
</gene>
<dbReference type="AlphaFoldDB" id="A0A378U297"/>
<dbReference type="InterPro" id="IPR006054">
    <property type="entry name" value="DnaQ"/>
</dbReference>
<dbReference type="InterPro" id="IPR013520">
    <property type="entry name" value="Ribonucl_H"/>
</dbReference>
<evidence type="ECO:0000256" key="8">
    <source>
        <dbReference type="ARBA" id="ARBA00022723"/>
    </source>
</evidence>
<evidence type="ECO:0000313" key="20">
    <source>
        <dbReference type="EMBL" id="STZ68580.1"/>
    </source>
</evidence>
<dbReference type="GO" id="GO:0003887">
    <property type="term" value="F:DNA-directed DNA polymerase activity"/>
    <property type="evidence" value="ECO:0007669"/>
    <property type="project" value="UniProtKB-KW"/>
</dbReference>
<dbReference type="GO" id="GO:0045004">
    <property type="term" value="P:DNA replication proofreading"/>
    <property type="evidence" value="ECO:0007669"/>
    <property type="project" value="TreeGrafter"/>
</dbReference>
<dbReference type="InterPro" id="IPR012337">
    <property type="entry name" value="RNaseH-like_sf"/>
</dbReference>
<reference evidence="20 21" key="1">
    <citation type="submission" date="2018-06" db="EMBL/GenBank/DDBJ databases">
        <authorList>
            <consortium name="Pathogen Informatics"/>
            <person name="Doyle S."/>
        </authorList>
    </citation>
    <scope>NUCLEOTIDE SEQUENCE [LARGE SCALE GENOMIC DNA]</scope>
    <source>
        <strain evidence="20 21">NCTC10660</strain>
    </source>
</reference>
<keyword evidence="10 18" id="KW-0269">Exonuclease</keyword>
<dbReference type="GeneID" id="93353095"/>
<dbReference type="NCBIfam" id="TIGR00573">
    <property type="entry name" value="dnaq"/>
    <property type="match status" value="1"/>
</dbReference>
<feature type="binding site" evidence="17">
    <location>
        <position position="12"/>
    </location>
    <ligand>
        <name>a divalent metal cation</name>
        <dbReference type="ChEBI" id="CHEBI:60240"/>
        <label>1</label>
        <note>catalytic</note>
    </ligand>
</feature>
<feature type="binding site" evidence="16">
    <location>
        <position position="12"/>
    </location>
    <ligand>
        <name>substrate</name>
    </ligand>
</feature>
<comment type="function">
    <text evidence="18">DNA polymerase III is a complex, multichain enzyme responsible for most of the replicative synthesis in bacteria. The epsilon subunit contain the editing function and is a proofreading 3'-5' exonuclease.</text>
</comment>
<dbReference type="Pfam" id="PF00929">
    <property type="entry name" value="RNase_T"/>
    <property type="match status" value="1"/>
</dbReference>
<evidence type="ECO:0000256" key="17">
    <source>
        <dbReference type="PIRSR" id="PIRSR606309-3"/>
    </source>
</evidence>